<accession>A0AAV4IIF9</accession>
<dbReference type="GO" id="GO:0005615">
    <property type="term" value="C:extracellular space"/>
    <property type="evidence" value="ECO:0007669"/>
    <property type="project" value="TreeGrafter"/>
</dbReference>
<organism evidence="4 5">
    <name type="scientific">Elysia marginata</name>
    <dbReference type="NCBI Taxonomy" id="1093978"/>
    <lineage>
        <taxon>Eukaryota</taxon>
        <taxon>Metazoa</taxon>
        <taxon>Spiralia</taxon>
        <taxon>Lophotrochozoa</taxon>
        <taxon>Mollusca</taxon>
        <taxon>Gastropoda</taxon>
        <taxon>Heterobranchia</taxon>
        <taxon>Euthyneura</taxon>
        <taxon>Panpulmonata</taxon>
        <taxon>Sacoglossa</taxon>
        <taxon>Placobranchoidea</taxon>
        <taxon>Plakobranchidae</taxon>
        <taxon>Elysia</taxon>
    </lineage>
</organism>
<evidence type="ECO:0000256" key="3">
    <source>
        <dbReference type="SAM" id="SignalP"/>
    </source>
</evidence>
<comment type="caution">
    <text evidence="4">The sequence shown here is derived from an EMBL/GenBank/DDBJ whole genome shotgun (WGS) entry which is preliminary data.</text>
</comment>
<keyword evidence="3" id="KW-0732">Signal</keyword>
<comment type="similarity">
    <text evidence="1">Belongs to the glycosyl hydrolase 79 family.</text>
</comment>
<name>A0AAV4IIF9_9GAST</name>
<keyword evidence="5" id="KW-1185">Reference proteome</keyword>
<dbReference type="GO" id="GO:0016020">
    <property type="term" value="C:membrane"/>
    <property type="evidence" value="ECO:0007669"/>
    <property type="project" value="InterPro"/>
</dbReference>
<feature type="transmembrane region" description="Helical" evidence="2">
    <location>
        <begin position="436"/>
        <end position="461"/>
    </location>
</feature>
<dbReference type="SUPFAM" id="SSF51445">
    <property type="entry name" value="(Trans)glycosidases"/>
    <property type="match status" value="1"/>
</dbReference>
<dbReference type="Proteomes" id="UP000762676">
    <property type="component" value="Unassembled WGS sequence"/>
</dbReference>
<evidence type="ECO:0000256" key="2">
    <source>
        <dbReference type="SAM" id="Phobius"/>
    </source>
</evidence>
<keyword evidence="2" id="KW-0472">Membrane</keyword>
<feature type="chain" id="PRO_5043752702" evidence="3">
    <location>
        <begin position="24"/>
        <end position="466"/>
    </location>
</feature>
<dbReference type="EMBL" id="BMAT01013274">
    <property type="protein sequence ID" value="GFS08932.1"/>
    <property type="molecule type" value="Genomic_DNA"/>
</dbReference>
<dbReference type="GO" id="GO:0031012">
    <property type="term" value="C:extracellular matrix"/>
    <property type="evidence" value="ECO:0007669"/>
    <property type="project" value="TreeGrafter"/>
</dbReference>
<proteinExistence type="inferred from homology"/>
<dbReference type="PANTHER" id="PTHR46145:SF4">
    <property type="entry name" value="HEPARANASE"/>
    <property type="match status" value="1"/>
</dbReference>
<evidence type="ECO:0000313" key="4">
    <source>
        <dbReference type="EMBL" id="GFS08932.1"/>
    </source>
</evidence>
<feature type="signal peptide" evidence="3">
    <location>
        <begin position="1"/>
        <end position="23"/>
    </location>
</feature>
<protein>
    <submittedName>
        <fullName evidence="4">Heparanase</fullName>
    </submittedName>
</protein>
<dbReference type="Gene3D" id="3.20.20.80">
    <property type="entry name" value="Glycosidases"/>
    <property type="match status" value="1"/>
</dbReference>
<dbReference type="InterPro" id="IPR017853">
    <property type="entry name" value="GH"/>
</dbReference>
<dbReference type="PANTHER" id="PTHR46145">
    <property type="entry name" value="HEPARANASE"/>
    <property type="match status" value="1"/>
</dbReference>
<evidence type="ECO:0000313" key="5">
    <source>
        <dbReference type="Proteomes" id="UP000762676"/>
    </source>
</evidence>
<dbReference type="GO" id="GO:0016798">
    <property type="term" value="F:hydrolase activity, acting on glycosyl bonds"/>
    <property type="evidence" value="ECO:0007669"/>
    <property type="project" value="InterPro"/>
</dbReference>
<sequence>MATFSPLLCIIIFFLAHLPEFHSTSNTDFNDVYKSDISLKNLQDSRTWEENFKNRQVYVYIDIFRSLFTTSPSFASLCISASVFQLPDRVKAFDFSSKKLRKMAAALSPTNIRFGGTYADFLHFDPNGVDDSSFSDMTLEKLEALHVMDSGYFADDLDRKSFKNVTLPGSRWDNMTRFCDDVGWDIMWDFNLFFWKDGLWDPTDANRLLKYSAARGVRIPSFQLGNEPNSFKHNFNFSIEPPVLVKDFQILKDLIAEYPQYDASGIYGPECTNLDRHGSSRQYLIKFLAAGGCDVVTEVSLHHYYLDGRTATVKDFLDPKVMDTLKLQMDYAYNITWGNCKLRKPIRLTETSTAYGGGADGLSNGYVAGFLWLDKLGLSAKYGVTHVFRQTFFGGRYALVDMNLNPNPVLHILVVAVVIVVVVIVVAVVTAAATVVAVIAAAAAVVVVIAAAVVVVVVVVITQQRQ</sequence>
<keyword evidence="2" id="KW-1133">Transmembrane helix</keyword>
<gene>
    <name evidence="4" type="ORF">ElyMa_006607800</name>
</gene>
<dbReference type="AlphaFoldDB" id="A0AAV4IIF9"/>
<dbReference type="Pfam" id="PF03662">
    <property type="entry name" value="Glyco_hydro_79n"/>
    <property type="match status" value="1"/>
</dbReference>
<reference evidence="4 5" key="1">
    <citation type="journal article" date="2021" name="Elife">
        <title>Chloroplast acquisition without the gene transfer in kleptoplastic sea slugs, Plakobranchus ocellatus.</title>
        <authorList>
            <person name="Maeda T."/>
            <person name="Takahashi S."/>
            <person name="Yoshida T."/>
            <person name="Shimamura S."/>
            <person name="Takaki Y."/>
            <person name="Nagai Y."/>
            <person name="Toyoda A."/>
            <person name="Suzuki Y."/>
            <person name="Arimoto A."/>
            <person name="Ishii H."/>
            <person name="Satoh N."/>
            <person name="Nishiyama T."/>
            <person name="Hasebe M."/>
            <person name="Maruyama T."/>
            <person name="Minagawa J."/>
            <person name="Obokata J."/>
            <person name="Shigenobu S."/>
        </authorList>
    </citation>
    <scope>NUCLEOTIDE SEQUENCE [LARGE SCALE GENOMIC DNA]</scope>
</reference>
<evidence type="ECO:0000256" key="1">
    <source>
        <dbReference type="ARBA" id="ARBA00009800"/>
    </source>
</evidence>
<feature type="transmembrane region" description="Helical" evidence="2">
    <location>
        <begin position="409"/>
        <end position="429"/>
    </location>
</feature>
<keyword evidence="2" id="KW-0812">Transmembrane</keyword>
<dbReference type="InterPro" id="IPR005199">
    <property type="entry name" value="Glyco_hydro_79"/>
</dbReference>